<dbReference type="AlphaFoldDB" id="A0A0G2J3G6"/>
<dbReference type="Proteomes" id="UP000034164">
    <property type="component" value="Unassembled WGS sequence"/>
</dbReference>
<dbReference type="VEuPathDB" id="FungiDB:EMCG_09096"/>
<comment type="caution">
    <text evidence="2">The sequence shown here is derived from an EMBL/GenBank/DDBJ whole genome shotgun (WGS) entry which is preliminary data.</text>
</comment>
<dbReference type="EMBL" id="LCZI01000708">
    <property type="protein sequence ID" value="KKZ64989.1"/>
    <property type="molecule type" value="Genomic_DNA"/>
</dbReference>
<dbReference type="OrthoDB" id="4179397at2759"/>
<feature type="compositionally biased region" description="Polar residues" evidence="1">
    <location>
        <begin position="1"/>
        <end position="10"/>
    </location>
</feature>
<organism evidence="2 3">
    <name type="scientific">[Emmonsia] crescens</name>
    <dbReference type="NCBI Taxonomy" id="73230"/>
    <lineage>
        <taxon>Eukaryota</taxon>
        <taxon>Fungi</taxon>
        <taxon>Dikarya</taxon>
        <taxon>Ascomycota</taxon>
        <taxon>Pezizomycotina</taxon>
        <taxon>Eurotiomycetes</taxon>
        <taxon>Eurotiomycetidae</taxon>
        <taxon>Onygenales</taxon>
        <taxon>Ajellomycetaceae</taxon>
        <taxon>Emergomyces</taxon>
    </lineage>
</organism>
<evidence type="ECO:0000313" key="2">
    <source>
        <dbReference type="EMBL" id="KKZ64989.1"/>
    </source>
</evidence>
<name>A0A0G2J3G6_9EURO</name>
<feature type="region of interest" description="Disordered" evidence="1">
    <location>
        <begin position="1"/>
        <end position="23"/>
    </location>
</feature>
<accession>A0A0G2J3G6</accession>
<feature type="non-terminal residue" evidence="2">
    <location>
        <position position="86"/>
    </location>
</feature>
<evidence type="ECO:0000256" key="1">
    <source>
        <dbReference type="SAM" id="MobiDB-lite"/>
    </source>
</evidence>
<sequence length="86" mass="9629">IMSSSANPTPATEPIDDEHAIEKGKTRATDLINTAAYTKAELLDQVTYLFAHKSYAEDDPRVITKSRQIINNLWQERLGEEAAWPA</sequence>
<gene>
    <name evidence="2" type="ORF">EMCG_09096</name>
</gene>
<protein>
    <submittedName>
        <fullName evidence="2">Uncharacterized protein</fullName>
    </submittedName>
</protein>
<evidence type="ECO:0000313" key="3">
    <source>
        <dbReference type="Proteomes" id="UP000034164"/>
    </source>
</evidence>
<proteinExistence type="predicted"/>
<reference evidence="3" key="1">
    <citation type="journal article" date="2015" name="PLoS Genet.">
        <title>The dynamic genome and transcriptome of the human fungal pathogen Blastomyces and close relative Emmonsia.</title>
        <authorList>
            <person name="Munoz J.F."/>
            <person name="Gauthier G.M."/>
            <person name="Desjardins C.A."/>
            <person name="Gallo J.E."/>
            <person name="Holder J."/>
            <person name="Sullivan T.D."/>
            <person name="Marty A.J."/>
            <person name="Carmen J.C."/>
            <person name="Chen Z."/>
            <person name="Ding L."/>
            <person name="Gujja S."/>
            <person name="Magrini V."/>
            <person name="Misas E."/>
            <person name="Mitreva M."/>
            <person name="Priest M."/>
            <person name="Saif S."/>
            <person name="Whiston E.A."/>
            <person name="Young S."/>
            <person name="Zeng Q."/>
            <person name="Goldman W.E."/>
            <person name="Mardis E.R."/>
            <person name="Taylor J.W."/>
            <person name="McEwen J.G."/>
            <person name="Clay O.K."/>
            <person name="Klein B.S."/>
            <person name="Cuomo C.A."/>
        </authorList>
    </citation>
    <scope>NUCLEOTIDE SEQUENCE [LARGE SCALE GENOMIC DNA]</scope>
    <source>
        <strain evidence="3">UAMH 3008</strain>
    </source>
</reference>
<feature type="non-terminal residue" evidence="2">
    <location>
        <position position="1"/>
    </location>
</feature>